<reference evidence="3 4" key="1">
    <citation type="submission" date="2020-02" db="EMBL/GenBank/DDBJ databases">
        <authorList>
            <person name="Ma Q."/>
            <person name="Huang Y."/>
            <person name="Song X."/>
            <person name="Pei D."/>
        </authorList>
    </citation>
    <scope>NUCLEOTIDE SEQUENCE [LARGE SCALE GENOMIC DNA]</scope>
    <source>
        <strain evidence="3">Sxm20200214</strain>
        <tissue evidence="3">Leaf</tissue>
    </source>
</reference>
<keyword evidence="2" id="KW-0472">Membrane</keyword>
<dbReference type="Proteomes" id="UP000886595">
    <property type="component" value="Unassembled WGS sequence"/>
</dbReference>
<evidence type="ECO:0000256" key="2">
    <source>
        <dbReference type="SAM" id="Phobius"/>
    </source>
</evidence>
<organism evidence="3 4">
    <name type="scientific">Brassica carinata</name>
    <name type="common">Ethiopian mustard</name>
    <name type="synonym">Abyssinian cabbage</name>
    <dbReference type="NCBI Taxonomy" id="52824"/>
    <lineage>
        <taxon>Eukaryota</taxon>
        <taxon>Viridiplantae</taxon>
        <taxon>Streptophyta</taxon>
        <taxon>Embryophyta</taxon>
        <taxon>Tracheophyta</taxon>
        <taxon>Spermatophyta</taxon>
        <taxon>Magnoliopsida</taxon>
        <taxon>eudicotyledons</taxon>
        <taxon>Gunneridae</taxon>
        <taxon>Pentapetalae</taxon>
        <taxon>rosids</taxon>
        <taxon>malvids</taxon>
        <taxon>Brassicales</taxon>
        <taxon>Brassicaceae</taxon>
        <taxon>Brassiceae</taxon>
        <taxon>Brassica</taxon>
    </lineage>
</organism>
<dbReference type="AlphaFoldDB" id="A0A8X7U9C2"/>
<gene>
    <name evidence="3" type="ORF">Bca52824_065635</name>
</gene>
<comment type="caution">
    <text evidence="3">The sequence shown here is derived from an EMBL/GenBank/DDBJ whole genome shotgun (WGS) entry which is preliminary data.</text>
</comment>
<protein>
    <submittedName>
        <fullName evidence="3">Uncharacterized protein</fullName>
    </submittedName>
</protein>
<feature type="region of interest" description="Disordered" evidence="1">
    <location>
        <begin position="181"/>
        <end position="211"/>
    </location>
</feature>
<name>A0A8X7U9C2_BRACI</name>
<keyword evidence="2" id="KW-1133">Transmembrane helix</keyword>
<accession>A0A8X7U9C2</accession>
<evidence type="ECO:0000313" key="3">
    <source>
        <dbReference type="EMBL" id="KAG2271080.1"/>
    </source>
</evidence>
<proteinExistence type="predicted"/>
<evidence type="ECO:0000313" key="4">
    <source>
        <dbReference type="Proteomes" id="UP000886595"/>
    </source>
</evidence>
<keyword evidence="2" id="KW-0812">Transmembrane</keyword>
<dbReference type="EMBL" id="JAAMPC010000013">
    <property type="protein sequence ID" value="KAG2271080.1"/>
    <property type="molecule type" value="Genomic_DNA"/>
</dbReference>
<feature type="transmembrane region" description="Helical" evidence="2">
    <location>
        <begin position="130"/>
        <end position="152"/>
    </location>
</feature>
<feature type="region of interest" description="Disordered" evidence="1">
    <location>
        <begin position="223"/>
        <end position="291"/>
    </location>
</feature>
<sequence length="371" mass="41090">MGRRKTKRSLLQLRNIGNATPLSQVRISATFPVPEKPGSLTSSSYLHWATPDDACSDEEVQPKSDNRSSSGQILWRAPAKQQRYPGFEASESVPPMMWNKLFDTAVAVEKRLPLALIALRMQKYDEVKRLRLLWLTCLPLLFWLQLSVHFTVIPDEERLLLVDQNEDRQVTSLRNQPIEVEDISSYGNSGEENRQCSSIVSETEAKQEGEKWKTVGTRHVGKNVASASIGGGKEVTKVVPVSRKNPPSSRESGHQNDDDHAKENEVRHARFPPSAETKAISAGGDDQQQETQSNALVLFGDVLDVEHESYVLPAEHAVSSGLDTEVTETEVGVDVVLVTPPQSKKKHTRVTEDNDDDAVVDTPIPTGRISG</sequence>
<keyword evidence="4" id="KW-1185">Reference proteome</keyword>
<feature type="compositionally biased region" description="Basic and acidic residues" evidence="1">
    <location>
        <begin position="251"/>
        <end position="268"/>
    </location>
</feature>
<evidence type="ECO:0000256" key="1">
    <source>
        <dbReference type="SAM" id="MobiDB-lite"/>
    </source>
</evidence>
<feature type="region of interest" description="Disordered" evidence="1">
    <location>
        <begin position="342"/>
        <end position="371"/>
    </location>
</feature>
<feature type="compositionally biased region" description="Polar residues" evidence="1">
    <location>
        <begin position="185"/>
        <end position="201"/>
    </location>
</feature>